<dbReference type="GO" id="GO:0045944">
    <property type="term" value="P:positive regulation of transcription by RNA polymerase II"/>
    <property type="evidence" value="ECO:0007669"/>
    <property type="project" value="TreeGrafter"/>
</dbReference>
<dbReference type="GO" id="GO:0003700">
    <property type="term" value="F:DNA-binding transcription factor activity"/>
    <property type="evidence" value="ECO:0007669"/>
    <property type="project" value="TreeGrafter"/>
</dbReference>
<dbReference type="OrthoDB" id="8964853at2759"/>
<dbReference type="PANTHER" id="PTHR10328">
    <property type="entry name" value="PROTEIN MAX MYC-ASSOCIATED FACTOR X"/>
    <property type="match status" value="1"/>
</dbReference>
<dbReference type="Pfam" id="PF00010">
    <property type="entry name" value="HLH"/>
    <property type="match status" value="1"/>
</dbReference>
<dbReference type="SMART" id="SM00353">
    <property type="entry name" value="HLH"/>
    <property type="match status" value="1"/>
</dbReference>
<dbReference type="InterPro" id="IPR036638">
    <property type="entry name" value="HLH_DNA-bd_sf"/>
</dbReference>
<dbReference type="EMBL" id="KV921972">
    <property type="protein sequence ID" value="ORE04401.1"/>
    <property type="molecule type" value="Genomic_DNA"/>
</dbReference>
<name>A0A1X0QXE9_RHIZD</name>
<dbReference type="GO" id="GO:0090575">
    <property type="term" value="C:RNA polymerase II transcription regulator complex"/>
    <property type="evidence" value="ECO:0007669"/>
    <property type="project" value="TreeGrafter"/>
</dbReference>
<evidence type="ECO:0000313" key="5">
    <source>
        <dbReference type="EMBL" id="ORE04401.1"/>
    </source>
</evidence>
<sequence length="260" mass="30191">MSSSQEMQNMAVHQTIHENVAVEKYFVTRQLPSLETIANPTEDEHVRNKLSTMSFKEHHPLLKRIIDPAEQQQQRRHSIANIIEPEYKYPAPYPIPYSAPSTPPYHQHQSSPHYFYAKDPMRRNSMATMATGRRDSSNRITALILSEDENNISRRASTSSISSSSSSLQHEGTPKGRYARSPELRASHKLAERKRRQEMKELFDELRKALPVDKSLKTSKWEILSKSIDYIGALRHRVYVKENEVAQLKQEIEELKRRRS</sequence>
<feature type="region of interest" description="Disordered" evidence="3">
    <location>
        <begin position="151"/>
        <end position="193"/>
    </location>
</feature>
<evidence type="ECO:0000256" key="1">
    <source>
        <dbReference type="ARBA" id="ARBA00023125"/>
    </source>
</evidence>
<dbReference type="PROSITE" id="PS50888">
    <property type="entry name" value="BHLH"/>
    <property type="match status" value="1"/>
</dbReference>
<protein>
    <submittedName>
        <fullName evidence="5">Helix-loop-helix DNA-binding protein</fullName>
    </submittedName>
</protein>
<feature type="compositionally biased region" description="Basic and acidic residues" evidence="3">
    <location>
        <begin position="180"/>
        <end position="190"/>
    </location>
</feature>
<dbReference type="PANTHER" id="PTHR10328:SF15">
    <property type="entry name" value="BHLH TRANSCRIPTION FACTOR"/>
    <property type="match status" value="1"/>
</dbReference>
<gene>
    <name evidence="5" type="ORF">BCV72DRAFT_231585</name>
</gene>
<dbReference type="AlphaFoldDB" id="A0A1X0QXE9"/>
<accession>A0A1X0QXE9</accession>
<dbReference type="GO" id="GO:0046983">
    <property type="term" value="F:protein dimerization activity"/>
    <property type="evidence" value="ECO:0007669"/>
    <property type="project" value="InterPro"/>
</dbReference>
<evidence type="ECO:0000259" key="4">
    <source>
        <dbReference type="PROSITE" id="PS50888"/>
    </source>
</evidence>
<dbReference type="Gene3D" id="4.10.280.10">
    <property type="entry name" value="Helix-loop-helix DNA-binding domain"/>
    <property type="match status" value="1"/>
</dbReference>
<dbReference type="SUPFAM" id="SSF47459">
    <property type="entry name" value="HLH, helix-loop-helix DNA-binding domain"/>
    <property type="match status" value="1"/>
</dbReference>
<organism evidence="5">
    <name type="scientific">Rhizopus microsporus var. microsporus</name>
    <dbReference type="NCBI Taxonomy" id="86635"/>
    <lineage>
        <taxon>Eukaryota</taxon>
        <taxon>Fungi</taxon>
        <taxon>Fungi incertae sedis</taxon>
        <taxon>Mucoromycota</taxon>
        <taxon>Mucoromycotina</taxon>
        <taxon>Mucoromycetes</taxon>
        <taxon>Mucorales</taxon>
        <taxon>Mucorineae</taxon>
        <taxon>Rhizopodaceae</taxon>
        <taxon>Rhizopus</taxon>
    </lineage>
</organism>
<evidence type="ECO:0000256" key="3">
    <source>
        <dbReference type="SAM" id="MobiDB-lite"/>
    </source>
</evidence>
<evidence type="ECO:0000256" key="2">
    <source>
        <dbReference type="ARBA" id="ARBA00023242"/>
    </source>
</evidence>
<dbReference type="InterPro" id="IPR011598">
    <property type="entry name" value="bHLH_dom"/>
</dbReference>
<keyword evidence="2" id="KW-0539">Nucleus</keyword>
<feature type="compositionally biased region" description="Low complexity" evidence="3">
    <location>
        <begin position="153"/>
        <end position="167"/>
    </location>
</feature>
<dbReference type="VEuPathDB" id="FungiDB:BCV72DRAFT_231585"/>
<proteinExistence type="predicted"/>
<dbReference type="Proteomes" id="UP000242414">
    <property type="component" value="Unassembled WGS sequence"/>
</dbReference>
<keyword evidence="1 5" id="KW-0238">DNA-binding</keyword>
<dbReference type="GO" id="GO:0003677">
    <property type="term" value="F:DNA binding"/>
    <property type="evidence" value="ECO:0007669"/>
    <property type="project" value="UniProtKB-KW"/>
</dbReference>
<feature type="domain" description="BHLH" evidence="4">
    <location>
        <begin position="183"/>
        <end position="234"/>
    </location>
</feature>
<reference evidence="5" key="1">
    <citation type="journal article" date="2016" name="Proc. Natl. Acad. Sci. U.S.A.">
        <title>Lipid metabolic changes in an early divergent fungus govern the establishment of a mutualistic symbiosis with endobacteria.</title>
        <authorList>
            <person name="Lastovetsky O.A."/>
            <person name="Gaspar M.L."/>
            <person name="Mondo S.J."/>
            <person name="LaButti K.M."/>
            <person name="Sandor L."/>
            <person name="Grigoriev I.V."/>
            <person name="Henry S.A."/>
            <person name="Pawlowska T.E."/>
        </authorList>
    </citation>
    <scope>NUCLEOTIDE SEQUENCE [LARGE SCALE GENOMIC DNA]</scope>
    <source>
        <strain evidence="5">ATCC 52814</strain>
    </source>
</reference>